<keyword evidence="1" id="KW-1133">Transmembrane helix</keyword>
<evidence type="ECO:0000313" key="3">
    <source>
        <dbReference type="Proteomes" id="UP000798808"/>
    </source>
</evidence>
<keyword evidence="1" id="KW-0472">Membrane</keyword>
<keyword evidence="3" id="KW-1185">Reference proteome</keyword>
<dbReference type="RefSeq" id="WP_155173839.1">
    <property type="nucleotide sequence ID" value="NZ_BAAAFL010000010.1"/>
</dbReference>
<protein>
    <submittedName>
        <fullName evidence="2">Uncharacterized protein</fullName>
    </submittedName>
</protein>
<proteinExistence type="predicted"/>
<evidence type="ECO:0000313" key="2">
    <source>
        <dbReference type="EMBL" id="MTI26831.1"/>
    </source>
</evidence>
<evidence type="ECO:0000256" key="1">
    <source>
        <dbReference type="SAM" id="Phobius"/>
    </source>
</evidence>
<dbReference type="Proteomes" id="UP000798808">
    <property type="component" value="Unassembled WGS sequence"/>
</dbReference>
<keyword evidence="1" id="KW-0812">Transmembrane</keyword>
<feature type="transmembrane region" description="Helical" evidence="1">
    <location>
        <begin position="12"/>
        <end position="34"/>
    </location>
</feature>
<reference evidence="2 3" key="1">
    <citation type="submission" date="2019-02" db="EMBL/GenBank/DDBJ databases">
        <authorList>
            <person name="Goldberg S.R."/>
            <person name="Haltli B.A."/>
            <person name="Correa H."/>
            <person name="Russell K.G."/>
        </authorList>
    </citation>
    <scope>NUCLEOTIDE SEQUENCE [LARGE SCALE GENOMIC DNA]</scope>
    <source>
        <strain evidence="2 3">JCM 16186</strain>
    </source>
</reference>
<comment type="caution">
    <text evidence="2">The sequence shown here is derived from an EMBL/GenBank/DDBJ whole genome shotgun (WGS) entry which is preliminary data.</text>
</comment>
<accession>A0ABW9RSZ8</accession>
<organism evidence="2 3">
    <name type="scientific">Fulvivirga kasyanovii</name>
    <dbReference type="NCBI Taxonomy" id="396812"/>
    <lineage>
        <taxon>Bacteria</taxon>
        <taxon>Pseudomonadati</taxon>
        <taxon>Bacteroidota</taxon>
        <taxon>Cytophagia</taxon>
        <taxon>Cytophagales</taxon>
        <taxon>Fulvivirgaceae</taxon>
        <taxon>Fulvivirga</taxon>
    </lineage>
</organism>
<dbReference type="EMBL" id="SMLW01000600">
    <property type="protein sequence ID" value="MTI26831.1"/>
    <property type="molecule type" value="Genomic_DNA"/>
</dbReference>
<sequence>MNKQNYISKYKQSIGIVIGIVAAVVILVSQSFYYDYMANAEDSVKTEIGNETPDDQHPDILTISKDAVTTVVQFTITQVLHFIAELQLANSDEIQVEFDQKVELDTFFKTLFRLIISPNAP</sequence>
<name>A0ABW9RSZ8_9BACT</name>
<gene>
    <name evidence="2" type="ORF">E1163_17885</name>
</gene>